<protein>
    <recommendedName>
        <fullName evidence="3">DUF1572 domain-containing protein</fullName>
    </recommendedName>
</protein>
<evidence type="ECO:0000313" key="1">
    <source>
        <dbReference type="EMBL" id="GAO42955.1"/>
    </source>
</evidence>
<reference evidence="1 2" key="1">
    <citation type="submission" date="2015-04" db="EMBL/GenBank/DDBJ databases">
        <title>Whole genome shotgun sequence of Flavihumibacter petaseus NBRC 106054.</title>
        <authorList>
            <person name="Miyazawa S."/>
            <person name="Hosoyama A."/>
            <person name="Hashimoto M."/>
            <person name="Noguchi M."/>
            <person name="Tsuchikane K."/>
            <person name="Ohji S."/>
            <person name="Yamazoe A."/>
            <person name="Ichikawa N."/>
            <person name="Kimura A."/>
            <person name="Fujita N."/>
        </authorList>
    </citation>
    <scope>NUCLEOTIDE SEQUENCE [LARGE SCALE GENOMIC DNA]</scope>
    <source>
        <strain evidence="1 2">NBRC 106054</strain>
    </source>
</reference>
<dbReference type="InterPro" id="IPR011466">
    <property type="entry name" value="DUF1572"/>
</dbReference>
<gene>
    <name evidence="1" type="ORF">FPE01S_02_00600</name>
</gene>
<dbReference type="InterPro" id="IPR034660">
    <property type="entry name" value="DinB/YfiT-like"/>
</dbReference>
<keyword evidence="2" id="KW-1185">Reference proteome</keyword>
<organism evidence="1 2">
    <name type="scientific">Flavihumibacter petaseus NBRC 106054</name>
    <dbReference type="NCBI Taxonomy" id="1220578"/>
    <lineage>
        <taxon>Bacteria</taxon>
        <taxon>Pseudomonadati</taxon>
        <taxon>Bacteroidota</taxon>
        <taxon>Chitinophagia</taxon>
        <taxon>Chitinophagales</taxon>
        <taxon>Chitinophagaceae</taxon>
        <taxon>Flavihumibacter</taxon>
    </lineage>
</organism>
<accession>A0A0E9N0S0</accession>
<dbReference type="OrthoDB" id="68731at2"/>
<name>A0A0E9N0S0_9BACT</name>
<evidence type="ECO:0008006" key="3">
    <source>
        <dbReference type="Google" id="ProtNLM"/>
    </source>
</evidence>
<dbReference type="SUPFAM" id="SSF109854">
    <property type="entry name" value="DinB/YfiT-like putative metalloenzymes"/>
    <property type="match status" value="1"/>
</dbReference>
<dbReference type="STRING" id="1220578.FPE01S_02_00600"/>
<evidence type="ECO:0000313" key="2">
    <source>
        <dbReference type="Proteomes" id="UP000033121"/>
    </source>
</evidence>
<dbReference type="RefSeq" id="WP_046368918.1">
    <property type="nucleotide sequence ID" value="NZ_BBWV01000002.1"/>
</dbReference>
<dbReference type="Pfam" id="PF07609">
    <property type="entry name" value="DUF1572"/>
    <property type="match status" value="1"/>
</dbReference>
<sequence length="181" mass="20875">MTLQEIYIQSVLSRFRGYKDLADKAIAQLTPEEMIVEPAPGANSVAVIVHHMVGNMLSRFTDFGTSDGEKEWRNRDSEFLTVTVWEEAAERIRWEDAWSVLFSNLEKLKPGDLEKKVTIRHEPHTAIDAINRQLAHYAYHVGQIVFLAKIIRKEQWSYLSIPPDASAAFNQTMEEKFRKPE</sequence>
<dbReference type="AlphaFoldDB" id="A0A0E9N0S0"/>
<dbReference type="Proteomes" id="UP000033121">
    <property type="component" value="Unassembled WGS sequence"/>
</dbReference>
<dbReference type="EMBL" id="BBWV01000002">
    <property type="protein sequence ID" value="GAO42955.1"/>
    <property type="molecule type" value="Genomic_DNA"/>
</dbReference>
<comment type="caution">
    <text evidence="1">The sequence shown here is derived from an EMBL/GenBank/DDBJ whole genome shotgun (WGS) entry which is preliminary data.</text>
</comment>
<dbReference type="Gene3D" id="1.20.120.450">
    <property type="entry name" value="dinb family like domain"/>
    <property type="match status" value="1"/>
</dbReference>
<proteinExistence type="predicted"/>